<organism evidence="1">
    <name type="scientific">Neobacillus citreus</name>
    <dbReference type="NCBI Taxonomy" id="2833578"/>
    <lineage>
        <taxon>Bacteria</taxon>
        <taxon>Bacillati</taxon>
        <taxon>Bacillota</taxon>
        <taxon>Bacilli</taxon>
        <taxon>Bacillales</taxon>
        <taxon>Bacillaceae</taxon>
        <taxon>Neobacillus</taxon>
    </lineage>
</organism>
<sequence length="260" mass="29372">MENVKKTYDWKAIVDRLNQYLKIKTIPIGMKMFEKKEEMEAIPKIRRPKSIHTTDQIVAQASRLGWTVGITAEDLVGAQCQVVLGLHPRNEEWLSGKQMAGVWFENQQDSAKHQREMTVVPHGKYEAMAVSPLVSNRIADPDICLIYGTPGQMILFINGLQWRNFEKFEWSVVGESSCADSWGRALATRKPSLSIPCFAERRFGGVLDDELLMALSPEDLLKALDGLEALSKNGMRYPIPQYGIQMDVQAGLEVTYGKRK</sequence>
<dbReference type="PANTHER" id="PTHR37954:SF3">
    <property type="entry name" value="DUF169 DOMAIN-CONTAINING PROTEIN"/>
    <property type="match status" value="1"/>
</dbReference>
<dbReference type="Pfam" id="PF02596">
    <property type="entry name" value="DUF169"/>
    <property type="match status" value="1"/>
</dbReference>
<name>A0A942T5Y7_9BACI</name>
<dbReference type="Proteomes" id="UP000677265">
    <property type="component" value="Unassembled WGS sequence"/>
</dbReference>
<evidence type="ECO:0000313" key="1">
    <source>
        <dbReference type="EMBL" id="MBS4185581.1"/>
    </source>
</evidence>
<dbReference type="EMBL" id="JAGYPE010000006">
    <property type="protein sequence ID" value="MBS4185581.1"/>
    <property type="molecule type" value="Genomic_DNA"/>
</dbReference>
<dbReference type="PANTHER" id="PTHR37954">
    <property type="entry name" value="BLL4979 PROTEIN"/>
    <property type="match status" value="1"/>
</dbReference>
<proteinExistence type="predicted"/>
<dbReference type="EMBL" id="JAGYPE020000002">
    <property type="protein sequence ID" value="MCH6264332.1"/>
    <property type="molecule type" value="Genomic_DNA"/>
</dbReference>
<reference evidence="1" key="1">
    <citation type="submission" date="2021-05" db="EMBL/GenBank/DDBJ databases">
        <title>Novel Bacillus species.</title>
        <authorList>
            <person name="Liu G."/>
        </authorList>
    </citation>
    <scope>NUCLEOTIDE SEQUENCE</scope>
    <source>
        <strain evidence="1 3">FJAT-50051</strain>
    </source>
</reference>
<protein>
    <submittedName>
        <fullName evidence="1">DUF169 domain-containing protein</fullName>
    </submittedName>
</protein>
<evidence type="ECO:0000313" key="3">
    <source>
        <dbReference type="Proteomes" id="UP000677265"/>
    </source>
</evidence>
<dbReference type="AlphaFoldDB" id="A0A942T5Y7"/>
<dbReference type="InterPro" id="IPR003748">
    <property type="entry name" value="DUF169"/>
</dbReference>
<dbReference type="RefSeq" id="WP_213145429.1">
    <property type="nucleotide sequence ID" value="NZ_JAGYPE020000002.1"/>
</dbReference>
<keyword evidence="3" id="KW-1185">Reference proteome</keyword>
<gene>
    <name evidence="2" type="ORF">KHB02_002155</name>
    <name evidence="1" type="ORF">KHB02_29790</name>
</gene>
<comment type="caution">
    <text evidence="1">The sequence shown here is derived from an EMBL/GenBank/DDBJ whole genome shotgun (WGS) entry which is preliminary data.</text>
</comment>
<evidence type="ECO:0000313" key="2">
    <source>
        <dbReference type="EMBL" id="MCH6264332.1"/>
    </source>
</evidence>
<accession>A0A942T5Y7</accession>